<dbReference type="GO" id="GO:0045892">
    <property type="term" value="P:negative regulation of DNA-templated transcription"/>
    <property type="evidence" value="ECO:0007669"/>
    <property type="project" value="InterPro"/>
</dbReference>
<dbReference type="InterPro" id="IPR014071">
    <property type="entry name" value="Cu_transp_CopY/TcrY"/>
</dbReference>
<dbReference type="EMBL" id="AP014808">
    <property type="protein sequence ID" value="BAQ57506.1"/>
    <property type="molecule type" value="Genomic_DNA"/>
</dbReference>
<dbReference type="PIRSF" id="PIRSF019455">
    <property type="entry name" value="CopR_AtkY"/>
    <property type="match status" value="1"/>
</dbReference>
<dbReference type="GO" id="GO:0003677">
    <property type="term" value="F:DNA binding"/>
    <property type="evidence" value="ECO:0007669"/>
    <property type="project" value="UniProtKB-KW"/>
</dbReference>
<proteinExistence type="inferred from homology"/>
<dbReference type="Pfam" id="PF03965">
    <property type="entry name" value="Penicillinase_R"/>
    <property type="match status" value="1"/>
</dbReference>
<evidence type="ECO:0000256" key="1">
    <source>
        <dbReference type="ARBA" id="ARBA00011046"/>
    </source>
</evidence>
<dbReference type="Gene3D" id="1.10.10.10">
    <property type="entry name" value="Winged helix-like DNA-binding domain superfamily/Winged helix DNA-binding domain"/>
    <property type="match status" value="1"/>
</dbReference>
<organism evidence="5 6">
    <name type="scientific">Lactobacillus acetotolerans</name>
    <dbReference type="NCBI Taxonomy" id="1600"/>
    <lineage>
        <taxon>Bacteria</taxon>
        <taxon>Bacillati</taxon>
        <taxon>Bacillota</taxon>
        <taxon>Bacilli</taxon>
        <taxon>Lactobacillales</taxon>
        <taxon>Lactobacillaceae</taxon>
        <taxon>Lactobacillus</taxon>
    </lineage>
</organism>
<dbReference type="SUPFAM" id="SSF46785">
    <property type="entry name" value="Winged helix' DNA-binding domain"/>
    <property type="match status" value="1"/>
</dbReference>
<dbReference type="CDD" id="cd00090">
    <property type="entry name" value="HTH_ARSR"/>
    <property type="match status" value="1"/>
</dbReference>
<keyword evidence="2" id="KW-0805">Transcription regulation</keyword>
<name>A0A0D6A434_9LACO</name>
<dbReference type="PATRIC" id="fig|1600.4.peg.1141"/>
<protein>
    <submittedName>
        <fullName evidence="5">Copper transport repressor</fullName>
    </submittedName>
</protein>
<evidence type="ECO:0000313" key="5">
    <source>
        <dbReference type="EMBL" id="BAQ57506.1"/>
    </source>
</evidence>
<reference evidence="5 6" key="1">
    <citation type="submission" date="2015-03" db="EMBL/GenBank/DDBJ databases">
        <title>Complete genome sequence of Lactobacillus acetotolerans NBRC 13120.</title>
        <authorList>
            <person name="Toh H."/>
            <person name="Morita H."/>
            <person name="Fujita N."/>
        </authorList>
    </citation>
    <scope>NUCLEOTIDE SEQUENCE [LARGE SCALE GENOMIC DNA]</scope>
    <source>
        <strain evidence="5 6">NBRC 13120</strain>
    </source>
</reference>
<keyword evidence="3" id="KW-0238">DNA-binding</keyword>
<dbReference type="AlphaFoldDB" id="A0A0D6A434"/>
<evidence type="ECO:0000256" key="3">
    <source>
        <dbReference type="ARBA" id="ARBA00023125"/>
    </source>
</evidence>
<sequence>MAEMTKLKNKTQDNVSEAEWEVMRIVWTLGEVHTGEIIEQLQIKKDWSESTIKTLTRRLVKKGLLRTRKEGRRFLYSATVSQSQMMIKVTTEMMNHMCDMHKGQLLIAIMKDVPLSKSDIATLENELKAKEDTAPDEVDCNCLATGDC</sequence>
<dbReference type="KEGG" id="lae:LBAT_1117"/>
<keyword evidence="4" id="KW-0804">Transcription</keyword>
<dbReference type="InterPro" id="IPR036390">
    <property type="entry name" value="WH_DNA-bd_sf"/>
</dbReference>
<dbReference type="NCBIfam" id="TIGR02698">
    <property type="entry name" value="CopY_TcrY"/>
    <property type="match status" value="1"/>
</dbReference>
<evidence type="ECO:0000256" key="4">
    <source>
        <dbReference type="ARBA" id="ARBA00023163"/>
    </source>
</evidence>
<dbReference type="InterPro" id="IPR011991">
    <property type="entry name" value="ArsR-like_HTH"/>
</dbReference>
<dbReference type="Proteomes" id="UP000035709">
    <property type="component" value="Chromosome"/>
</dbReference>
<comment type="similarity">
    <text evidence="1">Belongs to the BlaI transcriptional regulatory family.</text>
</comment>
<dbReference type="STRING" id="1600.LBAT_1117"/>
<dbReference type="InterPro" id="IPR036388">
    <property type="entry name" value="WH-like_DNA-bd_sf"/>
</dbReference>
<dbReference type="InterPro" id="IPR005650">
    <property type="entry name" value="BlaI_family"/>
</dbReference>
<evidence type="ECO:0000256" key="2">
    <source>
        <dbReference type="ARBA" id="ARBA00023015"/>
    </source>
</evidence>
<accession>A0A0D6A434</accession>
<gene>
    <name evidence="5" type="ORF">LBAT_1117</name>
</gene>
<keyword evidence="6" id="KW-1185">Reference proteome</keyword>
<evidence type="ECO:0000313" key="6">
    <source>
        <dbReference type="Proteomes" id="UP000035709"/>
    </source>
</evidence>